<comment type="caution">
    <text evidence="7">The sequence shown here is derived from an EMBL/GenBank/DDBJ whole genome shotgun (WGS) entry which is preliminary data.</text>
</comment>
<dbReference type="SMART" id="SM00494">
    <property type="entry name" value="ChtBD2"/>
    <property type="match status" value="2"/>
</dbReference>
<feature type="non-terminal residue" evidence="7">
    <location>
        <position position="1"/>
    </location>
</feature>
<gene>
    <name evidence="7" type="ORF">PEVE_00011379</name>
</gene>
<name>A0ABN8LWC8_9CNID</name>
<dbReference type="Proteomes" id="UP001159427">
    <property type="component" value="Unassembled WGS sequence"/>
</dbReference>
<keyword evidence="4" id="KW-1015">Disulfide bond</keyword>
<keyword evidence="3" id="KW-0677">Repeat</keyword>
<dbReference type="InterPro" id="IPR002557">
    <property type="entry name" value="Chitin-bd_dom"/>
</dbReference>
<sequence length="121" mass="12946">DFCKDKGAGNHADPDNCYSFIMCDVAGNAHEMDCPAGLSFNPSLLVCDWPENVECEAGNFCKDKEGGNHADPDNCYSFIMCDVAGNAHEMDCPAGLAFNPSLLVCDWPENVECEAGSGELS</sequence>
<dbReference type="EMBL" id="CALNXI010000182">
    <property type="protein sequence ID" value="CAH3021428.1"/>
    <property type="molecule type" value="Genomic_DNA"/>
</dbReference>
<dbReference type="Pfam" id="PF01607">
    <property type="entry name" value="CBM_14"/>
    <property type="match status" value="2"/>
</dbReference>
<feature type="domain" description="Chitin-binding type-2" evidence="6">
    <location>
        <begin position="1"/>
        <end position="57"/>
    </location>
</feature>
<reference evidence="7 8" key="1">
    <citation type="submission" date="2022-05" db="EMBL/GenBank/DDBJ databases">
        <authorList>
            <consortium name="Genoscope - CEA"/>
            <person name="William W."/>
        </authorList>
    </citation>
    <scope>NUCLEOTIDE SEQUENCE [LARGE SCALE GENOMIC DNA]</scope>
</reference>
<dbReference type="SUPFAM" id="SSF57625">
    <property type="entry name" value="Invertebrate chitin-binding proteins"/>
    <property type="match status" value="2"/>
</dbReference>
<evidence type="ECO:0000313" key="8">
    <source>
        <dbReference type="Proteomes" id="UP001159427"/>
    </source>
</evidence>
<dbReference type="InterPro" id="IPR051940">
    <property type="entry name" value="Chitin_bind-dev_reg"/>
</dbReference>
<feature type="domain" description="Chitin-binding type-2" evidence="6">
    <location>
        <begin position="58"/>
        <end position="115"/>
    </location>
</feature>
<proteinExistence type="predicted"/>
<evidence type="ECO:0000259" key="6">
    <source>
        <dbReference type="PROSITE" id="PS50940"/>
    </source>
</evidence>
<dbReference type="InterPro" id="IPR036508">
    <property type="entry name" value="Chitin-bd_dom_sf"/>
</dbReference>
<dbReference type="PANTHER" id="PTHR23301">
    <property type="entry name" value="CHITIN BINDING PERITROPHIN-A"/>
    <property type="match status" value="1"/>
</dbReference>
<dbReference type="PROSITE" id="PS50940">
    <property type="entry name" value="CHIT_BIND_II"/>
    <property type="match status" value="2"/>
</dbReference>
<evidence type="ECO:0000256" key="3">
    <source>
        <dbReference type="ARBA" id="ARBA00022737"/>
    </source>
</evidence>
<protein>
    <recommendedName>
        <fullName evidence="6">Chitin-binding type-2 domain-containing protein</fullName>
    </recommendedName>
</protein>
<organism evidence="7 8">
    <name type="scientific">Porites evermanni</name>
    <dbReference type="NCBI Taxonomy" id="104178"/>
    <lineage>
        <taxon>Eukaryota</taxon>
        <taxon>Metazoa</taxon>
        <taxon>Cnidaria</taxon>
        <taxon>Anthozoa</taxon>
        <taxon>Hexacorallia</taxon>
        <taxon>Scleractinia</taxon>
        <taxon>Fungiina</taxon>
        <taxon>Poritidae</taxon>
        <taxon>Porites</taxon>
    </lineage>
</organism>
<dbReference type="PANTHER" id="PTHR23301:SF0">
    <property type="entry name" value="CHITIN-BINDING TYPE-2 DOMAIN-CONTAINING PROTEIN-RELATED"/>
    <property type="match status" value="1"/>
</dbReference>
<evidence type="ECO:0000313" key="7">
    <source>
        <dbReference type="EMBL" id="CAH3021428.1"/>
    </source>
</evidence>
<keyword evidence="1" id="KW-0147">Chitin-binding</keyword>
<keyword evidence="2" id="KW-0732">Signal</keyword>
<evidence type="ECO:0000256" key="5">
    <source>
        <dbReference type="ARBA" id="ARBA00023180"/>
    </source>
</evidence>
<evidence type="ECO:0000256" key="1">
    <source>
        <dbReference type="ARBA" id="ARBA00022669"/>
    </source>
</evidence>
<keyword evidence="8" id="KW-1185">Reference proteome</keyword>
<evidence type="ECO:0000256" key="4">
    <source>
        <dbReference type="ARBA" id="ARBA00023157"/>
    </source>
</evidence>
<accession>A0ABN8LWC8</accession>
<evidence type="ECO:0000256" key="2">
    <source>
        <dbReference type="ARBA" id="ARBA00022729"/>
    </source>
</evidence>
<dbReference type="Gene3D" id="2.170.140.10">
    <property type="entry name" value="Chitin binding domain"/>
    <property type="match status" value="2"/>
</dbReference>
<keyword evidence="5" id="KW-0325">Glycoprotein</keyword>